<name>A0A8J2PIC8_9HEXA</name>
<dbReference type="Proteomes" id="UP000708208">
    <property type="component" value="Unassembled WGS sequence"/>
</dbReference>
<evidence type="ECO:0000313" key="1">
    <source>
        <dbReference type="EMBL" id="CAG7816550.1"/>
    </source>
</evidence>
<reference evidence="1" key="1">
    <citation type="submission" date="2021-06" db="EMBL/GenBank/DDBJ databases">
        <authorList>
            <person name="Hodson N. C."/>
            <person name="Mongue J. A."/>
            <person name="Jaron S. K."/>
        </authorList>
    </citation>
    <scope>NUCLEOTIDE SEQUENCE</scope>
</reference>
<organism evidence="1 2">
    <name type="scientific">Allacma fusca</name>
    <dbReference type="NCBI Taxonomy" id="39272"/>
    <lineage>
        <taxon>Eukaryota</taxon>
        <taxon>Metazoa</taxon>
        <taxon>Ecdysozoa</taxon>
        <taxon>Arthropoda</taxon>
        <taxon>Hexapoda</taxon>
        <taxon>Collembola</taxon>
        <taxon>Symphypleona</taxon>
        <taxon>Sminthuridae</taxon>
        <taxon>Allacma</taxon>
    </lineage>
</organism>
<dbReference type="PANTHER" id="PTHR34415">
    <property type="entry name" value="INTEGRASE CATALYTIC DOMAIN-CONTAINING PROTEIN"/>
    <property type="match status" value="1"/>
</dbReference>
<comment type="caution">
    <text evidence="1">The sequence shown here is derived from an EMBL/GenBank/DDBJ whole genome shotgun (WGS) entry which is preliminary data.</text>
</comment>
<keyword evidence="2" id="KW-1185">Reference proteome</keyword>
<evidence type="ECO:0000313" key="2">
    <source>
        <dbReference type="Proteomes" id="UP000708208"/>
    </source>
</evidence>
<sequence length="459" mass="54322">MDSRNLKSNLAHITHYDLKRHNAGKKRTWKEMNEIDPLKPKENFPYVKKYCSERYKMRGCVFLPLDHLRTIYEYFFYMTKDERNLFRDLCMSYKPSGVKYSVCKSFFCYVLDISAQSVERIQKRILNGDFFPRNLQGIHQNRPNRTYPDDVELAKYHINHAYEFLTPHYGRSKHEEGKKFLPSYLTFDQIYQDFCSDYGSEKMGRTSFYNVFAKENVQIGLPPEDTCDICFKTFLRLSACDDPVEAARIKSAQEEHHSRVQQARSAWYMCSCLINHVEEHFAPITDQRERELFIWSDSYMSCDRNFGIIESKVKQRSVHTPIQLQTLIKSAKKTRPFIVITMTQDKFRDMSIAKKAFTRPSTLKVTQSLSFEVSREFPNAIKRRETHQINTNWQLHNVKGNVRCQDLHNVRVYPSLFLLKKNKVIALRKLMGFLTFSEQVYYKPLLETTNDDSEDENSD</sequence>
<gene>
    <name evidence="1" type="ORF">AFUS01_LOCUS27167</name>
</gene>
<protein>
    <submittedName>
        <fullName evidence="1">Uncharacterized protein</fullName>
    </submittedName>
</protein>
<dbReference type="EMBL" id="CAJVCH010373095">
    <property type="protein sequence ID" value="CAG7816550.1"/>
    <property type="molecule type" value="Genomic_DNA"/>
</dbReference>
<dbReference type="AlphaFoldDB" id="A0A8J2PIC8"/>
<proteinExistence type="predicted"/>
<dbReference type="PANTHER" id="PTHR34415:SF1">
    <property type="entry name" value="INTEGRASE CATALYTIC DOMAIN-CONTAINING PROTEIN"/>
    <property type="match status" value="1"/>
</dbReference>
<dbReference type="OrthoDB" id="6611988at2759"/>
<accession>A0A8J2PIC8</accession>